<name>A0A075NY18_9ALTE</name>
<keyword evidence="2" id="KW-0802">TPR repeat</keyword>
<dbReference type="Gene3D" id="1.25.40.10">
    <property type="entry name" value="Tetratricopeptide repeat domain"/>
    <property type="match status" value="1"/>
</dbReference>
<dbReference type="InterPro" id="IPR011990">
    <property type="entry name" value="TPR-like_helical_dom_sf"/>
</dbReference>
<dbReference type="EMBL" id="CP008849">
    <property type="protein sequence ID" value="AIF98481.1"/>
    <property type="molecule type" value="Genomic_DNA"/>
</dbReference>
<feature type="repeat" description="TPR" evidence="2">
    <location>
        <begin position="447"/>
        <end position="480"/>
    </location>
</feature>
<accession>A0A075NY18</accession>
<evidence type="ECO:0000259" key="3">
    <source>
        <dbReference type="PROSITE" id="PS50110"/>
    </source>
</evidence>
<dbReference type="AlphaFoldDB" id="A0A075NY18"/>
<protein>
    <submittedName>
        <fullName evidence="4">Chemotaxis protein CheY</fullName>
    </submittedName>
</protein>
<dbReference type="SMART" id="SM00448">
    <property type="entry name" value="REC"/>
    <property type="match status" value="1"/>
</dbReference>
<organism evidence="4 5">
    <name type="scientific">Alteromonas australica</name>
    <dbReference type="NCBI Taxonomy" id="589873"/>
    <lineage>
        <taxon>Bacteria</taxon>
        <taxon>Pseudomonadati</taxon>
        <taxon>Pseudomonadota</taxon>
        <taxon>Gammaproteobacteria</taxon>
        <taxon>Alteromonadales</taxon>
        <taxon>Alteromonadaceae</taxon>
        <taxon>Alteromonas/Salinimonas group</taxon>
        <taxon>Alteromonas</taxon>
    </lineage>
</organism>
<evidence type="ECO:0000256" key="2">
    <source>
        <dbReference type="PROSITE-ProRule" id="PRU00339"/>
    </source>
</evidence>
<gene>
    <name evidence="4" type="ORF">EP13_07120</name>
</gene>
<dbReference type="eggNOG" id="COG0457">
    <property type="taxonomic scope" value="Bacteria"/>
</dbReference>
<dbReference type="InterPro" id="IPR052048">
    <property type="entry name" value="ST_Response_Regulator"/>
</dbReference>
<dbReference type="InterPro" id="IPR019734">
    <property type="entry name" value="TPR_rpt"/>
</dbReference>
<comment type="caution">
    <text evidence="1">Lacks conserved residue(s) required for the propagation of feature annotation.</text>
</comment>
<dbReference type="eggNOG" id="COG0784">
    <property type="taxonomic scope" value="Bacteria"/>
</dbReference>
<dbReference type="SUPFAM" id="SSF48452">
    <property type="entry name" value="TPR-like"/>
    <property type="match status" value="1"/>
</dbReference>
<proteinExistence type="predicted"/>
<dbReference type="PROSITE" id="PS50110">
    <property type="entry name" value="RESPONSE_REGULATORY"/>
    <property type="match status" value="1"/>
</dbReference>
<dbReference type="Gene3D" id="3.40.50.2300">
    <property type="match status" value="1"/>
</dbReference>
<feature type="domain" description="Response regulatory" evidence="3">
    <location>
        <begin position="10"/>
        <end position="129"/>
    </location>
</feature>
<keyword evidence="5" id="KW-1185">Reference proteome</keyword>
<dbReference type="RefSeq" id="WP_044056665.1">
    <property type="nucleotide sequence ID" value="NZ_CBCSKJ010000001.1"/>
</dbReference>
<dbReference type="Pfam" id="PF00072">
    <property type="entry name" value="Response_reg"/>
    <property type="match status" value="1"/>
</dbReference>
<dbReference type="GeneID" id="78254684"/>
<evidence type="ECO:0000313" key="5">
    <source>
        <dbReference type="Proteomes" id="UP000056090"/>
    </source>
</evidence>
<sequence>MKPNIAKRARVLVAEDQALAKSHMKYALDELGFEHVDYVVKPTQALNALSQQHYDAVICAYDLREDHGGYCLFETLKAQHLVPLTTGFIFTSADTSPEAVHAIVELQPDEFLAKPFSVNQLEKRLSKVIARKMVLNPIYQYMDEGNLEGALMAVEAFILEPKYAEYFPLALKVKGDLLLLSKRYDEAKSFFQGIINVQEFAWAKYGLCKSLVNLKEFEDAERAILSLALNLESNLASYDLLAELKIREEAFDDALECINIAREVSPRNVKRHQTAMELSRITHDYQEQFDSARKIVRYAKQSIHECAEHYLTAARAGVDFAMTSSPSEVSHIVQQTNDYLRELKTAYPKEDVAQQVHVINARICYLQNDSEKAKTMMESLDFRHWEDKPTEALIDSAKAFHEVGLQGNALKILEVLEQKLSDSDEPNLVSFYIKQEKREKASIPLSPKSLNNAAVLHYQQGDLAKSFNTFLQAYQVMPKNPAIALNLLQAITMRAKQGQPRINKVVSLVKRCRTTIESSELTEEQTQRYNNMKTVLNQVA</sequence>
<dbReference type="InterPro" id="IPR001789">
    <property type="entry name" value="Sig_transdc_resp-reg_receiver"/>
</dbReference>
<reference evidence="4 5" key="1">
    <citation type="submission" date="2014-06" db="EMBL/GenBank/DDBJ databases">
        <title>Genomes of Alteromonas australica, a world apart.</title>
        <authorList>
            <person name="Gonzaga A."/>
            <person name="Lopez-Perez M."/>
            <person name="Rodriguez-Valera F."/>
        </authorList>
    </citation>
    <scope>NUCLEOTIDE SEQUENCE [LARGE SCALE GENOMIC DNA]</scope>
    <source>
        <strain evidence="4 5">H 17</strain>
    </source>
</reference>
<dbReference type="SUPFAM" id="SSF52172">
    <property type="entry name" value="CheY-like"/>
    <property type="match status" value="1"/>
</dbReference>
<dbReference type="PANTHER" id="PTHR43228">
    <property type="entry name" value="TWO-COMPONENT RESPONSE REGULATOR"/>
    <property type="match status" value="1"/>
</dbReference>
<dbReference type="Proteomes" id="UP000056090">
    <property type="component" value="Chromosome"/>
</dbReference>
<dbReference type="SMART" id="SM00028">
    <property type="entry name" value="TPR"/>
    <property type="match status" value="3"/>
</dbReference>
<dbReference type="PANTHER" id="PTHR43228:SF1">
    <property type="entry name" value="TWO-COMPONENT RESPONSE REGULATOR ARR22"/>
    <property type="match status" value="1"/>
</dbReference>
<dbReference type="KEGG" id="aal:EP13_07120"/>
<evidence type="ECO:0000256" key="1">
    <source>
        <dbReference type="PROSITE-ProRule" id="PRU00169"/>
    </source>
</evidence>
<dbReference type="InterPro" id="IPR011006">
    <property type="entry name" value="CheY-like_superfamily"/>
</dbReference>
<dbReference type="PROSITE" id="PS50005">
    <property type="entry name" value="TPR"/>
    <property type="match status" value="1"/>
</dbReference>
<evidence type="ECO:0000313" key="4">
    <source>
        <dbReference type="EMBL" id="AIF98481.1"/>
    </source>
</evidence>
<dbReference type="GO" id="GO:0000160">
    <property type="term" value="P:phosphorelay signal transduction system"/>
    <property type="evidence" value="ECO:0007669"/>
    <property type="project" value="InterPro"/>
</dbReference>